<protein>
    <submittedName>
        <fullName evidence="1">Uncharacterized protein</fullName>
    </submittedName>
</protein>
<evidence type="ECO:0000313" key="2">
    <source>
        <dbReference type="Proteomes" id="UP001519460"/>
    </source>
</evidence>
<comment type="caution">
    <text evidence="1">The sequence shown here is derived from an EMBL/GenBank/DDBJ whole genome shotgun (WGS) entry which is preliminary data.</text>
</comment>
<organism evidence="1 2">
    <name type="scientific">Batillaria attramentaria</name>
    <dbReference type="NCBI Taxonomy" id="370345"/>
    <lineage>
        <taxon>Eukaryota</taxon>
        <taxon>Metazoa</taxon>
        <taxon>Spiralia</taxon>
        <taxon>Lophotrochozoa</taxon>
        <taxon>Mollusca</taxon>
        <taxon>Gastropoda</taxon>
        <taxon>Caenogastropoda</taxon>
        <taxon>Sorbeoconcha</taxon>
        <taxon>Cerithioidea</taxon>
        <taxon>Batillariidae</taxon>
        <taxon>Batillaria</taxon>
    </lineage>
</organism>
<keyword evidence="2" id="KW-1185">Reference proteome</keyword>
<dbReference type="AlphaFoldDB" id="A0ABD0JLC2"/>
<dbReference type="Proteomes" id="UP001519460">
    <property type="component" value="Unassembled WGS sequence"/>
</dbReference>
<dbReference type="EMBL" id="JACVVK020000393">
    <property type="protein sequence ID" value="KAK7475804.1"/>
    <property type="molecule type" value="Genomic_DNA"/>
</dbReference>
<proteinExistence type="predicted"/>
<evidence type="ECO:0000313" key="1">
    <source>
        <dbReference type="EMBL" id="KAK7475804.1"/>
    </source>
</evidence>
<name>A0ABD0JLC2_9CAEN</name>
<gene>
    <name evidence="1" type="ORF">BaRGS_00032950</name>
</gene>
<sequence length="306" mass="30900">MCIPLFVSKGRQGRAVLLALHHRGGIEKPHKRSNFIILDALYFPTAEVGAGAVCTADSDCVAHSTCADTTGSKTCECEANYANDASLCKAEPGQTCDDTAIFCTAGHTCDGQTCKANIGQDCDTTATTPVHCLADHTCATTCKANAGQSCNTAASPPEQCVGTATCEGGTCKANAGGTCDGTTVTCVAGHTCDGGKCKANAGQSCDLTASPQEQCVGTAACEGGTCKKKVNESCTVSDDCAGSNVECSTSMVCTCTAGKSANSDKSDCSGVSCLAGSVFLLIAVLVTSRFLCTTSSSTVRELMGTA</sequence>
<accession>A0ABD0JLC2</accession>
<reference evidence="1 2" key="1">
    <citation type="journal article" date="2023" name="Sci. Data">
        <title>Genome assembly of the Korean intertidal mud-creeper Batillaria attramentaria.</title>
        <authorList>
            <person name="Patra A.K."/>
            <person name="Ho P.T."/>
            <person name="Jun S."/>
            <person name="Lee S.J."/>
            <person name="Kim Y."/>
            <person name="Won Y.J."/>
        </authorList>
    </citation>
    <scope>NUCLEOTIDE SEQUENCE [LARGE SCALE GENOMIC DNA]</scope>
    <source>
        <strain evidence="1">Wonlab-2016</strain>
    </source>
</reference>